<gene>
    <name evidence="2" type="ORF">CCAN11_2180002</name>
</gene>
<evidence type="ECO:0000256" key="1">
    <source>
        <dbReference type="SAM" id="SignalP"/>
    </source>
</evidence>
<evidence type="ECO:0000313" key="2">
    <source>
        <dbReference type="EMBL" id="CEN50637.1"/>
    </source>
</evidence>
<dbReference type="Proteomes" id="UP000039370">
    <property type="component" value="Unassembled WGS sequence"/>
</dbReference>
<feature type="chain" id="PRO_5002130189" description="Type IX secretion system membrane protein PorP/SprF" evidence="1">
    <location>
        <begin position="24"/>
        <end position="198"/>
    </location>
</feature>
<evidence type="ECO:0000313" key="3">
    <source>
        <dbReference type="Proteomes" id="UP000039370"/>
    </source>
</evidence>
<accession>A0A0B7IKW6</accession>
<evidence type="ECO:0008006" key="4">
    <source>
        <dbReference type="Google" id="ProtNLM"/>
    </source>
</evidence>
<proteinExistence type="predicted"/>
<keyword evidence="1" id="KW-0732">Signal</keyword>
<feature type="signal peptide" evidence="1">
    <location>
        <begin position="1"/>
        <end position="23"/>
    </location>
</feature>
<sequence>MKRSNRFVLILMLMFSVFGYSQQESQYTQYMYNTMQFNPGYTGSRGVGSLFGLYRTQWVGLDGAPKTSNLSFHTPIKNKNVGLGLSIHHETIGPQTDTNLMVDFSYTLNLENSKLAFGIKGTAGFFHIDYNKLRLQDSGDYIFTGGDNRIFLRMWGRDCTGTRTIGIWDCLFRRYWRRMFTLVMIVRFLYLRTRSIII</sequence>
<organism evidence="2 3">
    <name type="scientific">Capnocytophaga canimorsus</name>
    <dbReference type="NCBI Taxonomy" id="28188"/>
    <lineage>
        <taxon>Bacteria</taxon>
        <taxon>Pseudomonadati</taxon>
        <taxon>Bacteroidota</taxon>
        <taxon>Flavobacteriia</taxon>
        <taxon>Flavobacteriales</taxon>
        <taxon>Flavobacteriaceae</taxon>
        <taxon>Capnocytophaga</taxon>
    </lineage>
</organism>
<dbReference type="NCBIfam" id="TIGR03519">
    <property type="entry name" value="T9SS_PorP_fam"/>
    <property type="match status" value="1"/>
</dbReference>
<dbReference type="Pfam" id="PF11751">
    <property type="entry name" value="PorP_SprF"/>
    <property type="match status" value="1"/>
</dbReference>
<name>A0A0B7IKW6_9FLAO</name>
<protein>
    <recommendedName>
        <fullName evidence="4">Type IX secretion system membrane protein PorP/SprF</fullName>
    </recommendedName>
</protein>
<dbReference type="AlphaFoldDB" id="A0A0B7IKW6"/>
<dbReference type="InterPro" id="IPR019861">
    <property type="entry name" value="PorP/SprF_Bacteroidetes"/>
</dbReference>
<reference evidence="3" key="1">
    <citation type="submission" date="2015-01" db="EMBL/GenBank/DDBJ databases">
        <authorList>
            <person name="MANFREDI Pablo"/>
        </authorList>
    </citation>
    <scope>NUCLEOTIDE SEQUENCE [LARGE SCALE GENOMIC DNA]</scope>
    <source>
        <strain evidence="3">Cc11</strain>
    </source>
</reference>
<dbReference type="EMBL" id="CDOK01000133">
    <property type="protein sequence ID" value="CEN50637.1"/>
    <property type="molecule type" value="Genomic_DNA"/>
</dbReference>